<comment type="caution">
    <text evidence="2">The sequence shown here is derived from an EMBL/GenBank/DDBJ whole genome shotgun (WGS) entry which is preliminary data.</text>
</comment>
<sequence length="136" mass="16042">MNPLVVAQGISSAKSFFSNRKVQIVLLLIVLYFIFKKKIKRFLDNRRLQKFQKDEGSIINQLAQQYRAAFNPSGISWMINFDTTKTQAIERLAYQTKGRFQAIANAYELRYKELLTDRLRRELSADEFQNWQNIVD</sequence>
<organism evidence="2 3">
    <name type="scientific">Aquimarina mytili</name>
    <dbReference type="NCBI Taxonomy" id="874423"/>
    <lineage>
        <taxon>Bacteria</taxon>
        <taxon>Pseudomonadati</taxon>
        <taxon>Bacteroidota</taxon>
        <taxon>Flavobacteriia</taxon>
        <taxon>Flavobacteriales</taxon>
        <taxon>Flavobacteriaceae</taxon>
        <taxon>Aquimarina</taxon>
    </lineage>
</organism>
<gene>
    <name evidence="2" type="ORF">JJQ60_12390</name>
</gene>
<name>A0A937A4R8_9FLAO</name>
<evidence type="ECO:0000256" key="1">
    <source>
        <dbReference type="SAM" id="Phobius"/>
    </source>
</evidence>
<dbReference type="Proteomes" id="UP000651057">
    <property type="component" value="Unassembled WGS sequence"/>
</dbReference>
<dbReference type="AlphaFoldDB" id="A0A937A4R8"/>
<keyword evidence="1" id="KW-0812">Transmembrane</keyword>
<dbReference type="RefSeq" id="WP_201920270.1">
    <property type="nucleotide sequence ID" value="NZ_BAABAX010000003.1"/>
</dbReference>
<proteinExistence type="predicted"/>
<keyword evidence="3" id="KW-1185">Reference proteome</keyword>
<evidence type="ECO:0000313" key="3">
    <source>
        <dbReference type="Proteomes" id="UP000651057"/>
    </source>
</evidence>
<keyword evidence="1" id="KW-0472">Membrane</keyword>
<evidence type="ECO:0000313" key="2">
    <source>
        <dbReference type="EMBL" id="MBL0684319.1"/>
    </source>
</evidence>
<accession>A0A937A4R8</accession>
<protein>
    <submittedName>
        <fullName evidence="2">Uncharacterized protein</fullName>
    </submittedName>
</protein>
<dbReference type="EMBL" id="JAERQJ010000004">
    <property type="protein sequence ID" value="MBL0684319.1"/>
    <property type="molecule type" value="Genomic_DNA"/>
</dbReference>
<feature type="transmembrane region" description="Helical" evidence="1">
    <location>
        <begin position="20"/>
        <end position="35"/>
    </location>
</feature>
<keyword evidence="1" id="KW-1133">Transmembrane helix</keyword>
<reference evidence="2" key="1">
    <citation type="submission" date="2021-01" db="EMBL/GenBank/DDBJ databases">
        <authorList>
            <person name="Zhong Y.L."/>
        </authorList>
    </citation>
    <scope>NUCLEOTIDE SEQUENCE</scope>
    <source>
        <strain evidence="2">KCTC 23302</strain>
    </source>
</reference>